<organism evidence="3 4">
    <name type="scientific">Psylliodes chrysocephalus</name>
    <dbReference type="NCBI Taxonomy" id="3402493"/>
    <lineage>
        <taxon>Eukaryota</taxon>
        <taxon>Metazoa</taxon>
        <taxon>Ecdysozoa</taxon>
        <taxon>Arthropoda</taxon>
        <taxon>Hexapoda</taxon>
        <taxon>Insecta</taxon>
        <taxon>Pterygota</taxon>
        <taxon>Neoptera</taxon>
        <taxon>Endopterygota</taxon>
        <taxon>Coleoptera</taxon>
        <taxon>Polyphaga</taxon>
        <taxon>Cucujiformia</taxon>
        <taxon>Chrysomeloidea</taxon>
        <taxon>Chrysomelidae</taxon>
        <taxon>Galerucinae</taxon>
        <taxon>Alticini</taxon>
        <taxon>Psylliodes</taxon>
    </lineage>
</organism>
<evidence type="ECO:0000256" key="1">
    <source>
        <dbReference type="SAM" id="MobiDB-lite"/>
    </source>
</evidence>
<feature type="compositionally biased region" description="Basic residues" evidence="1">
    <location>
        <begin position="220"/>
        <end position="231"/>
    </location>
</feature>
<dbReference type="EMBL" id="OV651815">
    <property type="protein sequence ID" value="CAH1109017.1"/>
    <property type="molecule type" value="Genomic_DNA"/>
</dbReference>
<protein>
    <submittedName>
        <fullName evidence="3">Uncharacterized protein</fullName>
    </submittedName>
</protein>
<keyword evidence="2" id="KW-1133">Transmembrane helix</keyword>
<keyword evidence="2" id="KW-0812">Transmembrane</keyword>
<keyword evidence="4" id="KW-1185">Reference proteome</keyword>
<keyword evidence="2" id="KW-0472">Membrane</keyword>
<feature type="transmembrane region" description="Helical" evidence="2">
    <location>
        <begin position="59"/>
        <end position="76"/>
    </location>
</feature>
<evidence type="ECO:0000313" key="4">
    <source>
        <dbReference type="Proteomes" id="UP001153636"/>
    </source>
</evidence>
<dbReference type="OrthoDB" id="6744975at2759"/>
<proteinExistence type="predicted"/>
<accession>A0A9P0CT83</accession>
<gene>
    <name evidence="3" type="ORF">PSYICH_LOCUS8456</name>
</gene>
<dbReference type="Pfam" id="PF16089">
    <property type="entry name" value="DUF4818"/>
    <property type="match status" value="1"/>
</dbReference>
<dbReference type="Proteomes" id="UP001153636">
    <property type="component" value="Chromosome 3"/>
</dbReference>
<evidence type="ECO:0000313" key="3">
    <source>
        <dbReference type="EMBL" id="CAH1109017.1"/>
    </source>
</evidence>
<feature type="compositionally biased region" description="Basic and acidic residues" evidence="1">
    <location>
        <begin position="238"/>
        <end position="247"/>
    </location>
</feature>
<feature type="region of interest" description="Disordered" evidence="1">
    <location>
        <begin position="207"/>
        <end position="261"/>
    </location>
</feature>
<reference evidence="3" key="1">
    <citation type="submission" date="2022-01" db="EMBL/GenBank/DDBJ databases">
        <authorList>
            <person name="King R."/>
        </authorList>
    </citation>
    <scope>NUCLEOTIDE SEQUENCE</scope>
</reference>
<dbReference type="InterPro" id="IPR032145">
    <property type="entry name" value="DUF4818"/>
</dbReference>
<evidence type="ECO:0000256" key="2">
    <source>
        <dbReference type="SAM" id="Phobius"/>
    </source>
</evidence>
<feature type="transmembrane region" description="Helical" evidence="2">
    <location>
        <begin position="128"/>
        <end position="148"/>
    </location>
</feature>
<dbReference type="AlphaFoldDB" id="A0A9P0CT83"/>
<sequence>MGSFIAVLVAFITIFMNDQIFKASPAVMPGPLLSSYLFLLALFLLLCELPMYPSSLRKLGFFVQGIFEVLVAAFIAEGMTVDFWLPLEAAAMENVPKLADLIDDMLSNDDWKCDVLCNTLRNTTTRYVVSYSLSIFFLMAVLHATRIIDLRVLDEGFGYFINDIGFKFKRFVKKQFKWAITKELDNSVTIDDEQIIKEVLNANPGSGGSFSDNNLEMKRKTPQKKRNKRITKAAPGNDGDRSDKSDADAGNSGKRLTRSSTCCSDKNRFCDDKLSVNRKSIF</sequence>
<feature type="transmembrane region" description="Helical" evidence="2">
    <location>
        <begin position="33"/>
        <end position="52"/>
    </location>
</feature>
<name>A0A9P0CT83_9CUCU</name>